<dbReference type="Pfam" id="PF01593">
    <property type="entry name" value="Amino_oxidase"/>
    <property type="match status" value="1"/>
</dbReference>
<sequence>MERTVDAVIIGSGINALVAAAELGKAGWSVALVEKNPEIGGFIASGELTEPGFVHDTYSSWHPLFVSGAAYAALGPDLHAQGLEYCNTDGPLTGSISPDGQAAVAHRDPVATAAAFEHASDRENYGLMLEQMGGRAPVVFGALGSELRTPAAVGLAAKALRTFKLKGSESLVRDALMSGRSFARERFKGDEADRLWAPWLLHAGLSPDSATGGMMFAIMALSMHGFGLPVVKGGAGEFVKAFRGVLEANGVQIVTGTSVEKIIVADGRATGVETSSGRILARRAVLAGTTPGALYRDLLPSAAVPARTRSEAARYRYGRAAMQLHLALDAPLTFTDARLDEAPLVHVSDGSGSTGVACAQAEAGLLPSAPTVVIGRQHLLDPTRVPEGKGSLWLQLQEVPFELKGDASGTIAGADGGWSPDVVRAYVDRVLDRVQSVAPGLRDSILATEVITPQDLEAYNPNAVAGDPYAGSAEIDQNLLWRPLPSAGTHKTSVKGVWHLGASSHPGPGLGAGSGHLVATALAKAHRPRA</sequence>
<dbReference type="PANTHER" id="PTHR10668:SF105">
    <property type="entry name" value="DEHYDROGENASE-RELATED"/>
    <property type="match status" value="1"/>
</dbReference>
<reference evidence="5" key="1">
    <citation type="submission" date="2022-08" db="EMBL/GenBank/DDBJ databases">
        <authorList>
            <person name="Deng Y."/>
            <person name="Han X.-F."/>
            <person name="Zhang Y.-Q."/>
        </authorList>
    </citation>
    <scope>NUCLEOTIDE SEQUENCE</scope>
    <source>
        <strain evidence="5">CPCC 203407</strain>
    </source>
</reference>
<dbReference type="PANTHER" id="PTHR10668">
    <property type="entry name" value="PHYTOENE DEHYDROGENASE"/>
    <property type="match status" value="1"/>
</dbReference>
<dbReference type="EMBL" id="JANLCK010000006">
    <property type="protein sequence ID" value="MCS5726640.1"/>
    <property type="molecule type" value="Genomic_DNA"/>
</dbReference>
<keyword evidence="6" id="KW-1185">Reference proteome</keyword>
<evidence type="ECO:0000313" key="6">
    <source>
        <dbReference type="Proteomes" id="UP001165587"/>
    </source>
</evidence>
<evidence type="ECO:0000256" key="3">
    <source>
        <dbReference type="ARBA" id="ARBA00040298"/>
    </source>
</evidence>
<organism evidence="5 6">
    <name type="scientific">Herbiconiux oxytropis</name>
    <dbReference type="NCBI Taxonomy" id="2970915"/>
    <lineage>
        <taxon>Bacteria</taxon>
        <taxon>Bacillati</taxon>
        <taxon>Actinomycetota</taxon>
        <taxon>Actinomycetes</taxon>
        <taxon>Micrococcales</taxon>
        <taxon>Microbacteriaceae</taxon>
        <taxon>Herbiconiux</taxon>
    </lineage>
</organism>
<name>A0AA41XIL7_9MICO</name>
<proteinExistence type="predicted"/>
<gene>
    <name evidence="5" type="ORF">N1028_12130</name>
</gene>
<comment type="subunit">
    <text evidence="2">Interacts with COX5B; this interaction may contribute to localize PYROXD2 to the inner face of the inner mitochondrial membrane.</text>
</comment>
<dbReference type="InterPro" id="IPR036188">
    <property type="entry name" value="FAD/NAD-bd_sf"/>
</dbReference>
<feature type="domain" description="Amine oxidase" evidence="4">
    <location>
        <begin position="17"/>
        <end position="336"/>
    </location>
</feature>
<evidence type="ECO:0000256" key="1">
    <source>
        <dbReference type="ARBA" id="ARBA00037217"/>
    </source>
</evidence>
<dbReference type="SUPFAM" id="SSF51905">
    <property type="entry name" value="FAD/NAD(P)-binding domain"/>
    <property type="match status" value="1"/>
</dbReference>
<evidence type="ECO:0000256" key="2">
    <source>
        <dbReference type="ARBA" id="ARBA00038825"/>
    </source>
</evidence>
<dbReference type="Proteomes" id="UP001165587">
    <property type="component" value="Unassembled WGS sequence"/>
</dbReference>
<accession>A0AA41XIL7</accession>
<dbReference type="AlphaFoldDB" id="A0AA41XIL7"/>
<evidence type="ECO:0000313" key="5">
    <source>
        <dbReference type="EMBL" id="MCS5726640.1"/>
    </source>
</evidence>
<dbReference type="Gene3D" id="3.50.50.60">
    <property type="entry name" value="FAD/NAD(P)-binding domain"/>
    <property type="match status" value="2"/>
</dbReference>
<comment type="caution">
    <text evidence="5">The sequence shown here is derived from an EMBL/GenBank/DDBJ whole genome shotgun (WGS) entry which is preliminary data.</text>
</comment>
<dbReference type="RefSeq" id="WP_259529273.1">
    <property type="nucleotide sequence ID" value="NZ_JANLCK010000006.1"/>
</dbReference>
<comment type="function">
    <text evidence="1">Probable oxidoreductase that may play a role as regulator of mitochondrial function.</text>
</comment>
<dbReference type="GO" id="GO:0016491">
    <property type="term" value="F:oxidoreductase activity"/>
    <property type="evidence" value="ECO:0007669"/>
    <property type="project" value="InterPro"/>
</dbReference>
<protein>
    <recommendedName>
        <fullName evidence="3">Pyridine nucleotide-disulfide oxidoreductase domain-containing protein 2</fullName>
    </recommendedName>
</protein>
<evidence type="ECO:0000259" key="4">
    <source>
        <dbReference type="Pfam" id="PF01593"/>
    </source>
</evidence>
<dbReference type="InterPro" id="IPR002937">
    <property type="entry name" value="Amino_oxidase"/>
</dbReference>